<dbReference type="InterPro" id="IPR050378">
    <property type="entry name" value="Metallo-dep_Hydrolases_sf"/>
</dbReference>
<name>A0A437H2D6_9SPHN</name>
<evidence type="ECO:0000313" key="2">
    <source>
        <dbReference type="EMBL" id="RVQ69672.1"/>
    </source>
</evidence>
<proteinExistence type="predicted"/>
<feature type="domain" description="Amidohydrolase 3" evidence="1">
    <location>
        <begin position="43"/>
        <end position="537"/>
    </location>
</feature>
<dbReference type="SUPFAM" id="SSF51556">
    <property type="entry name" value="Metallo-dependent hydrolases"/>
    <property type="match status" value="1"/>
</dbReference>
<dbReference type="InterPro" id="IPR032466">
    <property type="entry name" value="Metal_Hydrolase"/>
</dbReference>
<dbReference type="SUPFAM" id="SSF51338">
    <property type="entry name" value="Composite domain of metallo-dependent hydrolases"/>
    <property type="match status" value="1"/>
</dbReference>
<protein>
    <recommendedName>
        <fullName evidence="1">Amidohydrolase 3 domain-containing protein</fullName>
    </recommendedName>
</protein>
<dbReference type="Pfam" id="PF07969">
    <property type="entry name" value="Amidohydro_3"/>
    <property type="match status" value="1"/>
</dbReference>
<evidence type="ECO:0000313" key="3">
    <source>
        <dbReference type="Proteomes" id="UP000283003"/>
    </source>
</evidence>
<dbReference type="Gene3D" id="3.20.20.140">
    <property type="entry name" value="Metal-dependent hydrolases"/>
    <property type="match status" value="2"/>
</dbReference>
<dbReference type="RefSeq" id="WP_127611859.1">
    <property type="nucleotide sequence ID" value="NZ_RXOL01000001.1"/>
</dbReference>
<keyword evidence="3" id="KW-1185">Reference proteome</keyword>
<comment type="caution">
    <text evidence="2">The sequence shown here is derived from an EMBL/GenBank/DDBJ whole genome shotgun (WGS) entry which is preliminary data.</text>
</comment>
<dbReference type="AlphaFoldDB" id="A0A437H2D6"/>
<dbReference type="PANTHER" id="PTHR11647:SF1">
    <property type="entry name" value="COLLAPSIN RESPONSE MEDIATOR PROTEIN"/>
    <property type="match status" value="1"/>
</dbReference>
<dbReference type="Proteomes" id="UP000283003">
    <property type="component" value="Unassembled WGS sequence"/>
</dbReference>
<evidence type="ECO:0000259" key="1">
    <source>
        <dbReference type="Pfam" id="PF07969"/>
    </source>
</evidence>
<dbReference type="GO" id="GO:0005829">
    <property type="term" value="C:cytosol"/>
    <property type="evidence" value="ECO:0007669"/>
    <property type="project" value="TreeGrafter"/>
</dbReference>
<dbReference type="OrthoDB" id="9766983at2"/>
<sequence>MHDLVIKQATIYDGLGGLPYMADIAVADGKITAIGTDLGLAVEMIDASGLALMPGIIDSHTHYDAQVTWDPLCDPSPALGVTTVVMGNCGFTIAPCKPADREIMMRHLTRVEGMSIEALEEGIQWNFETFPEYLTALEERGVGPNVAVYIGHSALRTFVMGEDATNREASDAEIAWMRELVAEAMKVGAVGFSSSTHEQHIGWGGVPMPSRVADDREFNAIADTIHDAGKGTMMVVKGSGTSIDWIEQLAERSGRSVLVSAMRHHPAAPNKVFEDLGALRNARERGHRLYGQCSPMPMAMDFSLENPYPFEAYDCWKPAIQADGRGAYIAVLRDPEWRQSMKQDIEQNPGMRIFRGNWDTLTVAEAGTEANRDLEDLSVGELARKAGKHPFDYFVDLALSEDLKTTYATEFSNFDVPSVSRILRDPDNQISLGDAGAHLSFLCEAGFGLHLLGHWVRDLAVLELPEAVRRLTGQQANLFGMRDRGTLAVGKAADLLLFDPSNVGIGPKVRLFDLPGGATRLRTDAKGVRGVWVNGKRMADESGPLVPEEMPGEVLRKFAA</sequence>
<dbReference type="PANTHER" id="PTHR11647">
    <property type="entry name" value="HYDRANTOINASE/DIHYDROPYRIMIDINASE FAMILY MEMBER"/>
    <property type="match status" value="1"/>
</dbReference>
<organism evidence="2 3">
    <name type="scientific">Croceicoccus ponticola</name>
    <dbReference type="NCBI Taxonomy" id="2217664"/>
    <lineage>
        <taxon>Bacteria</taxon>
        <taxon>Pseudomonadati</taxon>
        <taxon>Pseudomonadota</taxon>
        <taxon>Alphaproteobacteria</taxon>
        <taxon>Sphingomonadales</taxon>
        <taxon>Erythrobacteraceae</taxon>
        <taxon>Croceicoccus</taxon>
    </lineage>
</organism>
<reference evidence="2 3" key="1">
    <citation type="submission" date="2018-12" db="EMBL/GenBank/DDBJ databases">
        <title>Croceicoccus ponticola sp. nov., a lipolytic bacterium isolated from seawater.</title>
        <authorList>
            <person name="Yoon J.-H."/>
        </authorList>
    </citation>
    <scope>NUCLEOTIDE SEQUENCE [LARGE SCALE GENOMIC DNA]</scope>
    <source>
        <strain evidence="2 3">GM-16</strain>
    </source>
</reference>
<accession>A0A437H2D6</accession>
<dbReference type="GO" id="GO:0016812">
    <property type="term" value="F:hydrolase activity, acting on carbon-nitrogen (but not peptide) bonds, in cyclic amides"/>
    <property type="evidence" value="ECO:0007669"/>
    <property type="project" value="TreeGrafter"/>
</dbReference>
<gene>
    <name evidence="2" type="ORF">EKN06_05805</name>
</gene>
<dbReference type="InterPro" id="IPR011059">
    <property type="entry name" value="Metal-dep_hydrolase_composite"/>
</dbReference>
<dbReference type="EMBL" id="RXOL01000001">
    <property type="protein sequence ID" value="RVQ69672.1"/>
    <property type="molecule type" value="Genomic_DNA"/>
</dbReference>
<dbReference type="InterPro" id="IPR013108">
    <property type="entry name" value="Amidohydro_3"/>
</dbReference>